<feature type="signal peptide" evidence="2">
    <location>
        <begin position="1"/>
        <end position="16"/>
    </location>
</feature>
<dbReference type="AlphaFoldDB" id="A0AAV7IMN6"/>
<evidence type="ECO:0000256" key="2">
    <source>
        <dbReference type="SAM" id="SignalP"/>
    </source>
</evidence>
<name>A0AAV7IMN6_COTGL</name>
<organism evidence="3 4">
    <name type="scientific">Cotesia glomerata</name>
    <name type="common">Lepidopteran parasitic wasp</name>
    <name type="synonym">Apanteles glomeratus</name>
    <dbReference type="NCBI Taxonomy" id="32391"/>
    <lineage>
        <taxon>Eukaryota</taxon>
        <taxon>Metazoa</taxon>
        <taxon>Ecdysozoa</taxon>
        <taxon>Arthropoda</taxon>
        <taxon>Hexapoda</taxon>
        <taxon>Insecta</taxon>
        <taxon>Pterygota</taxon>
        <taxon>Neoptera</taxon>
        <taxon>Endopterygota</taxon>
        <taxon>Hymenoptera</taxon>
        <taxon>Apocrita</taxon>
        <taxon>Ichneumonoidea</taxon>
        <taxon>Braconidae</taxon>
        <taxon>Microgastrinae</taxon>
        <taxon>Cotesia</taxon>
    </lineage>
</organism>
<dbReference type="SUPFAM" id="SSF50814">
    <property type="entry name" value="Lipocalins"/>
    <property type="match status" value="1"/>
</dbReference>
<accession>A0AAV7IMN6</accession>
<keyword evidence="4" id="KW-1185">Reference proteome</keyword>
<evidence type="ECO:0000256" key="1">
    <source>
        <dbReference type="SAM" id="MobiDB-lite"/>
    </source>
</evidence>
<evidence type="ECO:0000313" key="4">
    <source>
        <dbReference type="Proteomes" id="UP000826195"/>
    </source>
</evidence>
<dbReference type="InterPro" id="IPR012674">
    <property type="entry name" value="Calycin"/>
</dbReference>
<feature type="compositionally biased region" description="Low complexity" evidence="1">
    <location>
        <begin position="17"/>
        <end position="42"/>
    </location>
</feature>
<feature type="region of interest" description="Disordered" evidence="1">
    <location>
        <begin position="17"/>
        <end position="48"/>
    </location>
</feature>
<sequence length="105" mass="11107">MFANLIFVCLAAGTFAQSSASARGASSSSASASSKASSSENSGWTNGLCPEVVGVPLDMNKKSGYWYEVQRSANDFFNLDRCIKAIWGKPVNGVSKVINKSFSNV</sequence>
<comment type="caution">
    <text evidence="3">The sequence shown here is derived from an EMBL/GenBank/DDBJ whole genome shotgun (WGS) entry which is preliminary data.</text>
</comment>
<keyword evidence="2" id="KW-0732">Signal</keyword>
<proteinExistence type="predicted"/>
<dbReference type="Gene3D" id="2.40.128.20">
    <property type="match status" value="1"/>
</dbReference>
<gene>
    <name evidence="3" type="ORF">KQX54_015091</name>
</gene>
<feature type="chain" id="PRO_5043641929" evidence="2">
    <location>
        <begin position="17"/>
        <end position="105"/>
    </location>
</feature>
<reference evidence="3 4" key="1">
    <citation type="journal article" date="2021" name="J. Hered.">
        <title>A chromosome-level genome assembly of the parasitoid wasp, Cotesia glomerata (Hymenoptera: Braconidae).</title>
        <authorList>
            <person name="Pinto B.J."/>
            <person name="Weis J.J."/>
            <person name="Gamble T."/>
            <person name="Ode P.J."/>
            <person name="Paul R."/>
            <person name="Zaspel J.M."/>
        </authorList>
    </citation>
    <scope>NUCLEOTIDE SEQUENCE [LARGE SCALE GENOMIC DNA]</scope>
    <source>
        <strain evidence="3">CgM1</strain>
    </source>
</reference>
<evidence type="ECO:0000313" key="3">
    <source>
        <dbReference type="EMBL" id="KAH0555074.1"/>
    </source>
</evidence>
<protein>
    <submittedName>
        <fullName evidence="3">Uncharacterized protein</fullName>
    </submittedName>
</protein>
<dbReference type="EMBL" id="JAHXZJ010001119">
    <property type="protein sequence ID" value="KAH0555074.1"/>
    <property type="molecule type" value="Genomic_DNA"/>
</dbReference>
<dbReference type="Proteomes" id="UP000826195">
    <property type="component" value="Unassembled WGS sequence"/>
</dbReference>